<feature type="transmembrane region" description="Helical" evidence="8">
    <location>
        <begin position="45"/>
        <end position="62"/>
    </location>
</feature>
<dbReference type="PANTHER" id="PTHR12560">
    <property type="entry name" value="LONGEVITY ASSURANCE FACTOR 1 LAG1"/>
    <property type="match status" value="1"/>
</dbReference>
<keyword evidence="5 6" id="KW-0472">Membrane</keyword>
<evidence type="ECO:0000259" key="9">
    <source>
        <dbReference type="PROSITE" id="PS50922"/>
    </source>
</evidence>
<evidence type="ECO:0000256" key="3">
    <source>
        <dbReference type="ARBA" id="ARBA00022692"/>
    </source>
</evidence>
<dbReference type="Pfam" id="PF03798">
    <property type="entry name" value="TRAM_LAG1_CLN8"/>
    <property type="match status" value="1"/>
</dbReference>
<dbReference type="GO" id="GO:0046513">
    <property type="term" value="P:ceramide biosynthetic process"/>
    <property type="evidence" value="ECO:0007669"/>
    <property type="project" value="InterPro"/>
</dbReference>
<dbReference type="AlphaFoldDB" id="A0A2B7Z2M8"/>
<dbReference type="GO" id="GO:0016020">
    <property type="term" value="C:membrane"/>
    <property type="evidence" value="ECO:0007669"/>
    <property type="project" value="UniProtKB-SubCell"/>
</dbReference>
<dbReference type="EMBL" id="PDNA01000010">
    <property type="protein sequence ID" value="PGH27087.1"/>
    <property type="molecule type" value="Genomic_DNA"/>
</dbReference>
<feature type="transmembrane region" description="Helical" evidence="8">
    <location>
        <begin position="207"/>
        <end position="227"/>
    </location>
</feature>
<evidence type="ECO:0000256" key="6">
    <source>
        <dbReference type="PROSITE-ProRule" id="PRU00205"/>
    </source>
</evidence>
<dbReference type="GO" id="GO:0050291">
    <property type="term" value="F:sphingosine N-acyltransferase activity"/>
    <property type="evidence" value="ECO:0007669"/>
    <property type="project" value="InterPro"/>
</dbReference>
<dbReference type="OrthoDB" id="537032at2759"/>
<feature type="compositionally biased region" description="Polar residues" evidence="7">
    <location>
        <begin position="395"/>
        <end position="414"/>
    </location>
</feature>
<dbReference type="PROSITE" id="PS50922">
    <property type="entry name" value="TLC"/>
    <property type="match status" value="1"/>
</dbReference>
<reference evidence="10 11" key="1">
    <citation type="submission" date="2017-10" db="EMBL/GenBank/DDBJ databases">
        <title>Comparative genomics in systemic dimorphic fungi from Ajellomycetaceae.</title>
        <authorList>
            <person name="Munoz J.F."/>
            <person name="Mcewen J.G."/>
            <person name="Clay O.K."/>
            <person name="Cuomo C.A."/>
        </authorList>
    </citation>
    <scope>NUCLEOTIDE SEQUENCE [LARGE SCALE GENOMIC DNA]</scope>
    <source>
        <strain evidence="10 11">UAMH7299</strain>
    </source>
</reference>
<feature type="compositionally biased region" description="Acidic residues" evidence="7">
    <location>
        <begin position="374"/>
        <end position="386"/>
    </location>
</feature>
<dbReference type="Proteomes" id="UP000224634">
    <property type="component" value="Unassembled WGS sequence"/>
</dbReference>
<dbReference type="InterPro" id="IPR016439">
    <property type="entry name" value="Lag1/Lac1-like"/>
</dbReference>
<feature type="transmembrane region" description="Helical" evidence="8">
    <location>
        <begin position="337"/>
        <end position="358"/>
    </location>
</feature>
<dbReference type="SMART" id="SM00724">
    <property type="entry name" value="TLC"/>
    <property type="match status" value="1"/>
</dbReference>
<feature type="transmembrane region" description="Helical" evidence="8">
    <location>
        <begin position="92"/>
        <end position="114"/>
    </location>
</feature>
<feature type="transmembrane region" description="Helical" evidence="8">
    <location>
        <begin position="135"/>
        <end position="153"/>
    </location>
</feature>
<keyword evidence="11" id="KW-1185">Reference proteome</keyword>
<gene>
    <name evidence="10" type="ORF">AJ80_01274</name>
</gene>
<organism evidence="10 11">
    <name type="scientific">Polytolypa hystricis (strain UAMH7299)</name>
    <dbReference type="NCBI Taxonomy" id="1447883"/>
    <lineage>
        <taxon>Eukaryota</taxon>
        <taxon>Fungi</taxon>
        <taxon>Dikarya</taxon>
        <taxon>Ascomycota</taxon>
        <taxon>Pezizomycotina</taxon>
        <taxon>Eurotiomycetes</taxon>
        <taxon>Eurotiomycetidae</taxon>
        <taxon>Onygenales</taxon>
        <taxon>Onygenales incertae sedis</taxon>
        <taxon>Polytolypa</taxon>
    </lineage>
</organism>
<comment type="subcellular location">
    <subcellularLocation>
        <location evidence="1">Membrane</location>
        <topology evidence="1">Multi-pass membrane protein</topology>
    </subcellularLocation>
</comment>
<protein>
    <recommendedName>
        <fullName evidence="9">TLC domain-containing protein</fullName>
    </recommendedName>
</protein>
<sequence length="457" mass="52304">MPRSEMKMSNSITEVNACVSTQSSDRRGATQNTLTSRQWVLENQIGISLTILITLFAVHNLYPSLRPYTTPFLELPYYQPEKGVYFQGYDDVYFVMTSVVAFTAVRAITMDWIFQPIAHQWGLNRKGCIRFAEQGWQLVYYGGFWSYGMYLWYNSKYWFNFWEIWTDWPTRDISGVFKWYLLMQLSFWLQQIVMVNVEERRKDHYQMLTHHVVTSILLFGAYTYGFYNVANVVLATMDIVDLLLPAAKMLKYLGYEAACTVGFVVFLVTWAISRHGVYPILWWSIYKNVPAVMPHGCYSRATGERFTTDGISNNWSHLLLPFQSADGPICMSPRIKWVFLSFLAFLQILSLIWFTMVLRVAVSVLRTGGAEDTRSDDEEDSVDVDDEKANGLNGAGSTNGSARMSNESNPQTVISSGSSQGHHHHPVRIRTGRGRVTLSDQNERKALLGRIGCDKPT</sequence>
<proteinExistence type="inferred from homology"/>
<evidence type="ECO:0000256" key="8">
    <source>
        <dbReference type="SAM" id="Phobius"/>
    </source>
</evidence>
<dbReference type="InterPro" id="IPR006634">
    <property type="entry name" value="TLC-dom"/>
</dbReference>
<feature type="transmembrane region" description="Helical" evidence="8">
    <location>
        <begin position="252"/>
        <end position="272"/>
    </location>
</feature>
<dbReference type="PANTHER" id="PTHR12560:SF0">
    <property type="entry name" value="LD18904P"/>
    <property type="match status" value="1"/>
</dbReference>
<evidence type="ECO:0000256" key="5">
    <source>
        <dbReference type="ARBA" id="ARBA00023136"/>
    </source>
</evidence>
<evidence type="ECO:0000256" key="4">
    <source>
        <dbReference type="ARBA" id="ARBA00022989"/>
    </source>
</evidence>
<name>A0A2B7Z2M8_POLH7</name>
<feature type="compositionally biased region" description="Basic residues" evidence="7">
    <location>
        <begin position="421"/>
        <end position="433"/>
    </location>
</feature>
<comment type="similarity">
    <text evidence="2">Belongs to the sphingosine N-acyltransferase family.</text>
</comment>
<dbReference type="STRING" id="1447883.A0A2B7Z2M8"/>
<feature type="domain" description="TLC" evidence="9">
    <location>
        <begin position="129"/>
        <end position="366"/>
    </location>
</feature>
<evidence type="ECO:0000256" key="2">
    <source>
        <dbReference type="ARBA" id="ARBA00009808"/>
    </source>
</evidence>
<evidence type="ECO:0000256" key="1">
    <source>
        <dbReference type="ARBA" id="ARBA00004141"/>
    </source>
</evidence>
<feature type="transmembrane region" description="Helical" evidence="8">
    <location>
        <begin position="173"/>
        <end position="195"/>
    </location>
</feature>
<accession>A0A2B7Z2M8</accession>
<evidence type="ECO:0000313" key="10">
    <source>
        <dbReference type="EMBL" id="PGH27087.1"/>
    </source>
</evidence>
<comment type="caution">
    <text evidence="10">The sequence shown here is derived from an EMBL/GenBank/DDBJ whole genome shotgun (WGS) entry which is preliminary data.</text>
</comment>
<evidence type="ECO:0000256" key="7">
    <source>
        <dbReference type="SAM" id="MobiDB-lite"/>
    </source>
</evidence>
<keyword evidence="4 8" id="KW-1133">Transmembrane helix</keyword>
<feature type="region of interest" description="Disordered" evidence="7">
    <location>
        <begin position="369"/>
        <end position="442"/>
    </location>
</feature>
<dbReference type="PIRSF" id="PIRSF005225">
    <property type="entry name" value="LAG1_LAC1"/>
    <property type="match status" value="1"/>
</dbReference>
<keyword evidence="3 6" id="KW-0812">Transmembrane</keyword>
<evidence type="ECO:0000313" key="11">
    <source>
        <dbReference type="Proteomes" id="UP000224634"/>
    </source>
</evidence>